<dbReference type="EMBL" id="JAVFWL010000003">
    <property type="protein sequence ID" value="KAK6742420.1"/>
    <property type="molecule type" value="Genomic_DNA"/>
</dbReference>
<organism evidence="1 2">
    <name type="scientific">Necator americanus</name>
    <name type="common">Human hookworm</name>
    <dbReference type="NCBI Taxonomy" id="51031"/>
    <lineage>
        <taxon>Eukaryota</taxon>
        <taxon>Metazoa</taxon>
        <taxon>Ecdysozoa</taxon>
        <taxon>Nematoda</taxon>
        <taxon>Chromadorea</taxon>
        <taxon>Rhabditida</taxon>
        <taxon>Rhabditina</taxon>
        <taxon>Rhabditomorpha</taxon>
        <taxon>Strongyloidea</taxon>
        <taxon>Ancylostomatidae</taxon>
        <taxon>Bunostominae</taxon>
        <taxon>Necator</taxon>
    </lineage>
</organism>
<evidence type="ECO:0000313" key="1">
    <source>
        <dbReference type="EMBL" id="KAK6742420.1"/>
    </source>
</evidence>
<sequence>MAIKCGAKVPRRGVGAPAPDRERSLGTIINCDLFATLASFWKDSAMVNVDEEYDQLVEHLYNCTRKTKSFKNTKRRLSLETLELIRQVEPHELQGTKNSELARLCREAIKEGLKERRAKVLAEAAEAGRSISYAHRDFASRKARMTALRNPKGTTIASRRVMKKIIHDFYSDLFAGHVHLPPHHLKEDEHVIPDFSRPKYDMPLCRIKKVLDEREPCEQAGFQKGFSTIDHIHTVSKLIEVSREYKMALCLSFIDLDLKKDFDSVETEAVVEALDNQGDPTQCIKALRELCSKLTCRISSLYKNIIIDVKRGPTR</sequence>
<proteinExistence type="predicted"/>
<reference evidence="1 2" key="1">
    <citation type="submission" date="2023-08" db="EMBL/GenBank/DDBJ databases">
        <title>A Necator americanus chromosomal reference genome.</title>
        <authorList>
            <person name="Ilik V."/>
            <person name="Petrzelkova K.J."/>
            <person name="Pardy F."/>
            <person name="Fuh T."/>
            <person name="Niatou-Singa F.S."/>
            <person name="Gouil Q."/>
            <person name="Baker L."/>
            <person name="Ritchie M.E."/>
            <person name="Jex A.R."/>
            <person name="Gazzola D."/>
            <person name="Li H."/>
            <person name="Toshio Fujiwara R."/>
            <person name="Zhan B."/>
            <person name="Aroian R.V."/>
            <person name="Pafco B."/>
            <person name="Schwarz E.M."/>
        </authorList>
    </citation>
    <scope>NUCLEOTIDE SEQUENCE [LARGE SCALE GENOMIC DNA]</scope>
    <source>
        <strain evidence="1 2">Aroian</strain>
        <tissue evidence="1">Whole animal</tissue>
    </source>
</reference>
<name>A0ABR1CWJ2_NECAM</name>
<keyword evidence="2" id="KW-1185">Reference proteome</keyword>
<dbReference type="Proteomes" id="UP001303046">
    <property type="component" value="Unassembled WGS sequence"/>
</dbReference>
<gene>
    <name evidence="1" type="primary">Necator_chrIII.g10736</name>
    <name evidence="1" type="ORF">RB195_009971</name>
</gene>
<protein>
    <recommendedName>
        <fullName evidence="3">Reverse transcriptase domain-containing protein</fullName>
    </recommendedName>
</protein>
<comment type="caution">
    <text evidence="1">The sequence shown here is derived from an EMBL/GenBank/DDBJ whole genome shotgun (WGS) entry which is preliminary data.</text>
</comment>
<evidence type="ECO:0008006" key="3">
    <source>
        <dbReference type="Google" id="ProtNLM"/>
    </source>
</evidence>
<evidence type="ECO:0000313" key="2">
    <source>
        <dbReference type="Proteomes" id="UP001303046"/>
    </source>
</evidence>
<accession>A0ABR1CWJ2</accession>